<dbReference type="InParanoid" id="A0A330L214"/>
<evidence type="ECO:0000313" key="2">
    <source>
        <dbReference type="Proteomes" id="UP000248168"/>
    </source>
</evidence>
<name>A0A330L214_9BACT</name>
<proteinExistence type="predicted"/>
<accession>A0A330L214</accession>
<evidence type="ECO:0000313" key="1">
    <source>
        <dbReference type="EMBL" id="SPP63674.1"/>
    </source>
</evidence>
<dbReference type="AlphaFoldDB" id="A0A330L214"/>
<organism evidence="1 2">
    <name type="scientific">Nitrospira lenta</name>
    <dbReference type="NCBI Taxonomy" id="1436998"/>
    <lineage>
        <taxon>Bacteria</taxon>
        <taxon>Pseudomonadati</taxon>
        <taxon>Nitrospirota</taxon>
        <taxon>Nitrospiria</taxon>
        <taxon>Nitrospirales</taxon>
        <taxon>Nitrospiraceae</taxon>
        <taxon>Nitrospira</taxon>
    </lineage>
</organism>
<sequence length="204" mass="23162">MLAPQTEPVFSNPRDLGLNDKERVLLVGQREKEGEFHVDRDRLRAANSQSFPRHIDDRPIAHDGVGFMRPRIHQAKREGNAVDLPSFPREAIEKSRCFQSWLWFHRLILSRRDGRFGLVTVQEGIHPIHRSYFLSGQLHAAALAIHPKDSNLGDAERAFSLGQFEKEGEFHPLFESPGAREAEPMAAKVNDGRVSHHNLLAVRA</sequence>
<keyword evidence="2" id="KW-1185">Reference proteome</keyword>
<dbReference type="EMBL" id="OUNR01000001">
    <property type="protein sequence ID" value="SPP63674.1"/>
    <property type="molecule type" value="Genomic_DNA"/>
</dbReference>
<dbReference type="Proteomes" id="UP000248168">
    <property type="component" value="Unassembled WGS sequence"/>
</dbReference>
<reference evidence="2" key="1">
    <citation type="submission" date="2018-04" db="EMBL/GenBank/DDBJ databases">
        <authorList>
            <person name="Lucker S."/>
            <person name="Sakoula D."/>
        </authorList>
    </citation>
    <scope>NUCLEOTIDE SEQUENCE [LARGE SCALE GENOMIC DNA]</scope>
</reference>
<gene>
    <name evidence="1" type="ORF">NITLEN_10760</name>
</gene>
<protein>
    <submittedName>
        <fullName evidence="1">Uncharacterized protein</fullName>
    </submittedName>
</protein>